<reference evidence="9" key="2">
    <citation type="submission" date="2025-09" db="UniProtKB">
        <authorList>
            <consortium name="Ensembl"/>
        </authorList>
    </citation>
    <scope>IDENTIFICATION</scope>
</reference>
<dbReference type="GO" id="GO:0033044">
    <property type="term" value="P:regulation of chromosome organization"/>
    <property type="evidence" value="ECO:0007669"/>
    <property type="project" value="UniProtKB-ARBA"/>
</dbReference>
<dbReference type="Pfam" id="PF25793">
    <property type="entry name" value="WHD_2nd_NFRKB"/>
    <property type="match status" value="1"/>
</dbReference>
<dbReference type="InterPro" id="IPR038106">
    <property type="entry name" value="NFRKB_winged_sf"/>
</dbReference>
<feature type="region of interest" description="Disordered" evidence="7">
    <location>
        <begin position="668"/>
        <end position="755"/>
    </location>
</feature>
<keyword evidence="2" id="KW-0238">DNA-binding</keyword>
<keyword evidence="3" id="KW-0539">Nucleus</keyword>
<dbReference type="GO" id="GO:0031011">
    <property type="term" value="C:Ino80 complex"/>
    <property type="evidence" value="ECO:0007669"/>
    <property type="project" value="InterPro"/>
</dbReference>
<dbReference type="OMA" id="RVSWTDF"/>
<sequence>MEALTHMLTDPLDPKEGNVGQITEECMLGNCRVNLPEDLLEDPEIFFSVMSESTWNEVLSDSQRQHLRQFLPQFPDSSIAEQDSTISDLFNNRNFNFGNPLHLAQKLFRDGYFNPEVVKYRQLCAKSQRKRQLYSLQQYYHRLLKQILVSRKELLEFAVHNGLDFPPKRKSLSKTQAEMREPRVRRRLSRILKEVKTECGDSNASSDDDDISLWTPAPQSPSSPTPTVSLKIFPSLSTQDMRSTDKIELGEQDLKVMLQNHREKRKRQPDHPDLMTSDIHLGDILSRTNFGRKGTVPLFELSLPKKKLKDERRRKKMRTIKVESEDPCETLAPSDTLSAPPANIINSMPDTPSTPLPNIKEEIVEESQSSPVVVEEIAISFFSLLENILRAENLSSTSSLEDKVQIWQSSPASALNVWFSAVPCWSDLVLQALQFLAGETKDGMMALPSGFLPFVEFSDETQQWRWIGPTQDTEKDISALCQLWLDSRDLVVKTENEDMSEITSPTPRVSTDYVVRPSTGDERQVFQIQEQQRYNQPHKAFTFRMHGFESVVGPVKGVFDKEMSLNKAREHTLLRSDRPPYVTILSLVRDAAARLPNGEGTRAEICELLKDSQFLAPDVTSAQVNTVVSGALDRLHYEKDPCVKYDIGRKLWIYLHRSRSQEEFERIHQAQAAAAKARKALQQKPKPASKPKSGSKEGANKTPACVEGGQDIGSNPMSPNPTTSIVNTPGTPKSPLPYSIATTPTKTSAPSRSPSVLLMSPPSLPQLGAILPGTQSGPPVSQPVTSQHAARIMSHLAAGSLPQVRVVSTQSGLGSTVGSQQATLVHQTPHQIRMPVSMAAKGISQAVVSVPLRTQSASSPVQVPPTLSVSAVAVAKPQTVSPGSPSNNPVSPAVLQGVTSPNIKQVSITSQLGMKSPGAAGIPITATNLRIQGKDVLRLPPSSITTDAKGQTVLRITPDMMATLAKSPVATVKLTPDFLSTAATGNKSISATLHVTPPHPSPSSSSTTIPCTADVQTTKAGPVASTLLKAAGETAIRLMPTLAVGDQKSRTFSAVSSPDKSGATIRIMPGLGVIPQKQGQTITITTTAGSKPLTASTCANVVTMAANVVAGAKGIAVAPGASGSSLTLGTATATVRQVPATVVTTQTGKLPARITVPLSVLNQPLKSKSVVTTPIVKGSLNTNISSLGRNIILTTMPAGTKLIAGNKPVSFVTAQQFQQLQQQGQATQVRIQTVQTQQLQQHVATSSPKSVSTVVVTTAPSPKCVPDPPPSAQQ</sequence>
<accession>A0A3Q3X8F5</accession>
<evidence type="ECO:0000313" key="9">
    <source>
        <dbReference type="Ensembl" id="ENSMMOP00000024545.1"/>
    </source>
</evidence>
<dbReference type="FunFam" id="1.10.10.2430:FF:000001">
    <property type="entry name" value="Nuclear factor related to kappaB binding protein"/>
    <property type="match status" value="1"/>
</dbReference>
<dbReference type="PANTHER" id="PTHR13052:SF3">
    <property type="entry name" value="NUCLEAR FACTOR RELATED TO KAPPA-B-BINDING PROTEIN"/>
    <property type="match status" value="1"/>
</dbReference>
<dbReference type="GO" id="GO:0045935">
    <property type="term" value="P:positive regulation of nucleobase-containing compound metabolic process"/>
    <property type="evidence" value="ECO:0007669"/>
    <property type="project" value="UniProtKB-ARBA"/>
</dbReference>
<protein>
    <recommendedName>
        <fullName evidence="5">Nuclear factor related to kappa-B-binding protein</fullName>
    </recommendedName>
    <alternativeName>
        <fullName evidence="6">DNA-binding protein R kappa-B</fullName>
    </alternativeName>
</protein>
<dbReference type="AlphaFoldDB" id="A0A3Q3X8F5"/>
<feature type="region of interest" description="Disordered" evidence="7">
    <location>
        <begin position="197"/>
        <end position="228"/>
    </location>
</feature>
<dbReference type="CDD" id="cd21865">
    <property type="entry name" value="DEUBAD_NFRKB"/>
    <property type="match status" value="1"/>
</dbReference>
<evidence type="ECO:0000256" key="2">
    <source>
        <dbReference type="ARBA" id="ARBA00023125"/>
    </source>
</evidence>
<dbReference type="InterPro" id="IPR057748">
    <property type="entry name" value="NFRKB_WH_2"/>
</dbReference>
<dbReference type="InterPro" id="IPR044867">
    <property type="entry name" value="DEUBAD_dom"/>
</dbReference>
<organism evidence="9 10">
    <name type="scientific">Mola mola</name>
    <name type="common">Ocean sunfish</name>
    <name type="synonym">Tetraodon mola</name>
    <dbReference type="NCBI Taxonomy" id="94237"/>
    <lineage>
        <taxon>Eukaryota</taxon>
        <taxon>Metazoa</taxon>
        <taxon>Chordata</taxon>
        <taxon>Craniata</taxon>
        <taxon>Vertebrata</taxon>
        <taxon>Euteleostomi</taxon>
        <taxon>Actinopterygii</taxon>
        <taxon>Neopterygii</taxon>
        <taxon>Teleostei</taxon>
        <taxon>Neoteleostei</taxon>
        <taxon>Acanthomorphata</taxon>
        <taxon>Eupercaria</taxon>
        <taxon>Tetraodontiformes</taxon>
        <taxon>Molidae</taxon>
        <taxon>Mola</taxon>
    </lineage>
</organism>
<feature type="compositionally biased region" description="Polar residues" evidence="7">
    <location>
        <begin position="740"/>
        <end position="749"/>
    </location>
</feature>
<feature type="compositionally biased region" description="Polar residues" evidence="7">
    <location>
        <begin position="712"/>
        <end position="731"/>
    </location>
</feature>
<dbReference type="Pfam" id="PF14465">
    <property type="entry name" value="WHD_1st_NFRKB"/>
    <property type="match status" value="1"/>
</dbReference>
<evidence type="ECO:0000256" key="5">
    <source>
        <dbReference type="ARBA" id="ARBA00070975"/>
    </source>
</evidence>
<dbReference type="GO" id="GO:0051052">
    <property type="term" value="P:regulation of DNA metabolic process"/>
    <property type="evidence" value="ECO:0007669"/>
    <property type="project" value="UniProtKB-ARBA"/>
</dbReference>
<evidence type="ECO:0000256" key="7">
    <source>
        <dbReference type="SAM" id="MobiDB-lite"/>
    </source>
</evidence>
<proteinExistence type="inferred from homology"/>
<dbReference type="InterPro" id="IPR024867">
    <property type="entry name" value="NFRKB"/>
</dbReference>
<reference evidence="9" key="1">
    <citation type="submission" date="2025-08" db="UniProtKB">
        <authorList>
            <consortium name="Ensembl"/>
        </authorList>
    </citation>
    <scope>IDENTIFICATION</scope>
</reference>
<feature type="compositionally biased region" description="Low complexity" evidence="7">
    <location>
        <begin position="682"/>
        <end position="692"/>
    </location>
</feature>
<comment type="similarity">
    <text evidence="4">Belongs to the NFRKB family.</text>
</comment>
<dbReference type="GO" id="GO:0002020">
    <property type="term" value="F:protease binding"/>
    <property type="evidence" value="ECO:0007669"/>
    <property type="project" value="TreeGrafter"/>
</dbReference>
<evidence type="ECO:0000313" key="10">
    <source>
        <dbReference type="Proteomes" id="UP000261620"/>
    </source>
</evidence>
<feature type="domain" description="DEUBAD" evidence="8">
    <location>
        <begin position="36"/>
        <end position="153"/>
    </location>
</feature>
<dbReference type="InterPro" id="IPR025220">
    <property type="entry name" value="NFRKB_WH_1"/>
</dbReference>
<keyword evidence="10" id="KW-1185">Reference proteome</keyword>
<comment type="subcellular location">
    <subcellularLocation>
        <location evidence="1">Nucleus</location>
    </subcellularLocation>
</comment>
<dbReference type="Gene3D" id="1.10.10.2430">
    <property type="entry name" value="NFRKB winged helix-like domain"/>
    <property type="match status" value="1"/>
</dbReference>
<evidence type="ECO:0000256" key="1">
    <source>
        <dbReference type="ARBA" id="ARBA00004123"/>
    </source>
</evidence>
<dbReference type="PANTHER" id="PTHR13052">
    <property type="entry name" value="NFRKB-RELATED"/>
    <property type="match status" value="1"/>
</dbReference>
<evidence type="ECO:0000259" key="8">
    <source>
        <dbReference type="PROSITE" id="PS51916"/>
    </source>
</evidence>
<dbReference type="GO" id="GO:0003677">
    <property type="term" value="F:DNA binding"/>
    <property type="evidence" value="ECO:0007669"/>
    <property type="project" value="UniProtKB-KW"/>
</dbReference>
<evidence type="ECO:0000256" key="4">
    <source>
        <dbReference type="ARBA" id="ARBA00060988"/>
    </source>
</evidence>
<evidence type="ECO:0000256" key="6">
    <source>
        <dbReference type="ARBA" id="ARBA00076275"/>
    </source>
</evidence>
<dbReference type="GO" id="GO:0010604">
    <property type="term" value="P:positive regulation of macromolecule metabolic process"/>
    <property type="evidence" value="ECO:0007669"/>
    <property type="project" value="UniProtKB-ARBA"/>
</dbReference>
<name>A0A3Q3X8F5_MOLML</name>
<dbReference type="Ensembl" id="ENSMMOT00000024956.1">
    <property type="protein sequence ID" value="ENSMMOP00000024545.1"/>
    <property type="gene ID" value="ENSMMOG00000018666.1"/>
</dbReference>
<dbReference type="PROSITE" id="PS51916">
    <property type="entry name" value="DEUBAD"/>
    <property type="match status" value="1"/>
</dbReference>
<dbReference type="Proteomes" id="UP000261620">
    <property type="component" value="Unplaced"/>
</dbReference>
<evidence type="ECO:0000256" key="3">
    <source>
        <dbReference type="ARBA" id="ARBA00023242"/>
    </source>
</evidence>
<dbReference type="STRING" id="94237.ENSMMOP00000024545"/>